<dbReference type="GO" id="GO:0004061">
    <property type="term" value="F:arylformamidase activity"/>
    <property type="evidence" value="ECO:0007669"/>
    <property type="project" value="InterPro"/>
</dbReference>
<dbReference type="Gene3D" id="3.50.30.50">
    <property type="entry name" value="Putative cyclase"/>
    <property type="match status" value="1"/>
</dbReference>
<protein>
    <recommendedName>
        <fullName evidence="4">Cyclase</fullName>
    </recommendedName>
</protein>
<dbReference type="InterPro" id="IPR037175">
    <property type="entry name" value="KFase_sf"/>
</dbReference>
<evidence type="ECO:0008006" key="4">
    <source>
        <dbReference type="Google" id="ProtNLM"/>
    </source>
</evidence>
<keyword evidence="3" id="KW-1185">Reference proteome</keyword>
<dbReference type="PANTHER" id="PTHR34861:SF10">
    <property type="entry name" value="CYCLASE"/>
    <property type="match status" value="1"/>
</dbReference>
<sequence length="324" mass="36707">MIDSHNLPSWKSMPAVPGMPHGCAWGLFDRNSAKDEVGTINLLRPSTIVNASKEIKTGKSVVLNWPLDRVHEPSFDRPNLHVTVKDWKKEGAPWYCYDDEIKLNTQSGSQWDGLRHWGHSVTGMYYNGIPHESLLDTSHLGVEHWSKRGGIVGRGVLLDYVAFAARHNIEYDPMTRHCITLSDILKMAEEQSVTLQRGDILIFRTGWVKWYEEHSEEERRSKIKNGNDHVGIEGNEEMFAWLWDNHFAALASDTVGVEAWPPTFPWCLHDYAISMWGMPLGELWDLEALATACEEENRWTFFLTSAPLNNPGGIASPPNAVAVF</sequence>
<evidence type="ECO:0000313" key="3">
    <source>
        <dbReference type="Proteomes" id="UP000826661"/>
    </source>
</evidence>
<dbReference type="InterPro" id="IPR007325">
    <property type="entry name" value="KFase/CYL"/>
</dbReference>
<evidence type="ECO:0000256" key="1">
    <source>
        <dbReference type="ARBA" id="ARBA00007865"/>
    </source>
</evidence>
<dbReference type="Pfam" id="PF04199">
    <property type="entry name" value="Cyclase"/>
    <property type="match status" value="1"/>
</dbReference>
<dbReference type="PANTHER" id="PTHR34861">
    <property type="match status" value="1"/>
</dbReference>
<evidence type="ECO:0000313" key="2">
    <source>
        <dbReference type="EMBL" id="QYT03359.1"/>
    </source>
</evidence>
<accession>A0A8G0LJA8</accession>
<dbReference type="Proteomes" id="UP000826661">
    <property type="component" value="Chromosome V"/>
</dbReference>
<proteinExistence type="inferred from homology"/>
<dbReference type="SUPFAM" id="SSF102198">
    <property type="entry name" value="Putative cyclase"/>
    <property type="match status" value="1"/>
</dbReference>
<reference evidence="2 3" key="1">
    <citation type="journal article" date="2021" name="BMC Genomics">
        <title>Telomere-to-telomere genome assembly of asparaginase-producing Trichoderma simmonsii.</title>
        <authorList>
            <person name="Chung D."/>
            <person name="Kwon Y.M."/>
            <person name="Yang Y."/>
        </authorList>
    </citation>
    <scope>NUCLEOTIDE SEQUENCE [LARGE SCALE GENOMIC DNA]</scope>
    <source>
        <strain evidence="2 3">GH-Sj1</strain>
    </source>
</reference>
<comment type="similarity">
    <text evidence="1">Belongs to the Cyclase 1 superfamily.</text>
</comment>
<dbReference type="GO" id="GO:0019441">
    <property type="term" value="P:L-tryptophan catabolic process to kynurenine"/>
    <property type="evidence" value="ECO:0007669"/>
    <property type="project" value="InterPro"/>
</dbReference>
<gene>
    <name evidence="2" type="ORF">H0G86_010324</name>
</gene>
<dbReference type="EMBL" id="CP075868">
    <property type="protein sequence ID" value="QYT03359.1"/>
    <property type="molecule type" value="Genomic_DNA"/>
</dbReference>
<organism evidence="2 3">
    <name type="scientific">Trichoderma simmonsii</name>
    <dbReference type="NCBI Taxonomy" id="1491479"/>
    <lineage>
        <taxon>Eukaryota</taxon>
        <taxon>Fungi</taxon>
        <taxon>Dikarya</taxon>
        <taxon>Ascomycota</taxon>
        <taxon>Pezizomycotina</taxon>
        <taxon>Sordariomycetes</taxon>
        <taxon>Hypocreomycetidae</taxon>
        <taxon>Hypocreales</taxon>
        <taxon>Hypocreaceae</taxon>
        <taxon>Trichoderma</taxon>
    </lineage>
</organism>
<name>A0A8G0LJA8_9HYPO</name>
<dbReference type="AlphaFoldDB" id="A0A8G0LJA8"/>